<sequence>MTVLMRVLALALLVLVTSIRYEEHLVNKSNDAFEDEEDQDWDPEELDKMVDDVLEEMANRKKAPPVNDDENLHFGGGLTAEELDKLVDETLAEQDEDEEPSCWLWKLGIATCLNFEHNNPGHDNQDANSIDSNTATLSLPQTTSIRTLARTMAYDSATSLLIT</sequence>
<evidence type="ECO:0000313" key="2">
    <source>
        <dbReference type="EMBL" id="CAE7660761.1"/>
    </source>
</evidence>
<reference evidence="2" key="1">
    <citation type="submission" date="2021-02" db="EMBL/GenBank/DDBJ databases">
        <authorList>
            <person name="Dougan E. K."/>
            <person name="Rhodes N."/>
            <person name="Thang M."/>
            <person name="Chan C."/>
        </authorList>
    </citation>
    <scope>NUCLEOTIDE SEQUENCE</scope>
</reference>
<evidence type="ECO:0000256" key="1">
    <source>
        <dbReference type="SAM" id="SignalP"/>
    </source>
</evidence>
<keyword evidence="3" id="KW-1185">Reference proteome</keyword>
<feature type="chain" id="PRO_5032426466" evidence="1">
    <location>
        <begin position="19"/>
        <end position="163"/>
    </location>
</feature>
<protein>
    <submittedName>
        <fullName evidence="2">Uncharacterized protein</fullName>
    </submittedName>
</protein>
<comment type="caution">
    <text evidence="2">The sequence shown here is derived from an EMBL/GenBank/DDBJ whole genome shotgun (WGS) entry which is preliminary data.</text>
</comment>
<proteinExistence type="predicted"/>
<name>A0A812VZN8_SYMPI</name>
<gene>
    <name evidence="2" type="ORF">SPIL2461_LOCUS17916</name>
</gene>
<accession>A0A812VZN8</accession>
<dbReference type="Proteomes" id="UP000649617">
    <property type="component" value="Unassembled WGS sequence"/>
</dbReference>
<dbReference type="AlphaFoldDB" id="A0A812VZN8"/>
<organism evidence="2 3">
    <name type="scientific">Symbiodinium pilosum</name>
    <name type="common">Dinoflagellate</name>
    <dbReference type="NCBI Taxonomy" id="2952"/>
    <lineage>
        <taxon>Eukaryota</taxon>
        <taxon>Sar</taxon>
        <taxon>Alveolata</taxon>
        <taxon>Dinophyceae</taxon>
        <taxon>Suessiales</taxon>
        <taxon>Symbiodiniaceae</taxon>
        <taxon>Symbiodinium</taxon>
    </lineage>
</organism>
<keyword evidence="1" id="KW-0732">Signal</keyword>
<feature type="signal peptide" evidence="1">
    <location>
        <begin position="1"/>
        <end position="18"/>
    </location>
</feature>
<dbReference type="EMBL" id="CAJNIZ010043460">
    <property type="protein sequence ID" value="CAE7660761.1"/>
    <property type="molecule type" value="Genomic_DNA"/>
</dbReference>
<evidence type="ECO:0000313" key="3">
    <source>
        <dbReference type="Proteomes" id="UP000649617"/>
    </source>
</evidence>